<evidence type="ECO:0000259" key="1">
    <source>
        <dbReference type="Pfam" id="PF03551"/>
    </source>
</evidence>
<evidence type="ECO:0000313" key="2">
    <source>
        <dbReference type="EMBL" id="SCY31141.1"/>
    </source>
</evidence>
<organism evidence="2 3">
    <name type="scientific">Butyrivibrio hungatei</name>
    <dbReference type="NCBI Taxonomy" id="185008"/>
    <lineage>
        <taxon>Bacteria</taxon>
        <taxon>Bacillati</taxon>
        <taxon>Bacillota</taxon>
        <taxon>Clostridia</taxon>
        <taxon>Lachnospirales</taxon>
        <taxon>Lachnospiraceae</taxon>
        <taxon>Butyrivibrio</taxon>
    </lineage>
</organism>
<dbReference type="PANTHER" id="PTHR43252:SF7">
    <property type="entry name" value="TRANSCRIPTIONAL REGULATOR YQJI"/>
    <property type="match status" value="1"/>
</dbReference>
<dbReference type="Pfam" id="PF03551">
    <property type="entry name" value="PadR"/>
    <property type="match status" value="1"/>
</dbReference>
<name>A0A1G5EWE6_9FIRM</name>
<dbReference type="Gene3D" id="1.10.10.10">
    <property type="entry name" value="Winged helix-like DNA-binding domain superfamily/Winged helix DNA-binding domain"/>
    <property type="match status" value="1"/>
</dbReference>
<evidence type="ECO:0000313" key="3">
    <source>
        <dbReference type="Proteomes" id="UP000183047"/>
    </source>
</evidence>
<dbReference type="AlphaFoldDB" id="A0A1G5EWE6"/>
<dbReference type="EMBL" id="FMUR01000012">
    <property type="protein sequence ID" value="SCY31141.1"/>
    <property type="molecule type" value="Genomic_DNA"/>
</dbReference>
<dbReference type="InterPro" id="IPR005149">
    <property type="entry name" value="Tscrpt_reg_PadR_N"/>
</dbReference>
<dbReference type="OrthoDB" id="9808017at2"/>
<dbReference type="InterPro" id="IPR036388">
    <property type="entry name" value="WH-like_DNA-bd_sf"/>
</dbReference>
<dbReference type="PANTHER" id="PTHR43252">
    <property type="entry name" value="TRANSCRIPTIONAL REGULATOR YQJI"/>
    <property type="match status" value="1"/>
</dbReference>
<dbReference type="SUPFAM" id="SSF46785">
    <property type="entry name" value="Winged helix' DNA-binding domain"/>
    <property type="match status" value="1"/>
</dbReference>
<dbReference type="Proteomes" id="UP000183047">
    <property type="component" value="Unassembled WGS sequence"/>
</dbReference>
<gene>
    <name evidence="2" type="ORF">SAMN02910451_02117</name>
</gene>
<protein>
    <submittedName>
        <fullName evidence="2">Transcriptional regulator PadR-like family protein</fullName>
    </submittedName>
</protein>
<dbReference type="RefSeq" id="WP_074462671.1">
    <property type="nucleotide sequence ID" value="NZ_FMUR01000012.1"/>
</dbReference>
<feature type="domain" description="Transcription regulator PadR N-terminal" evidence="1">
    <location>
        <begin position="16"/>
        <end position="81"/>
    </location>
</feature>
<accession>A0A1G5EWE6</accession>
<reference evidence="3" key="1">
    <citation type="submission" date="2016-10" db="EMBL/GenBank/DDBJ databases">
        <authorList>
            <person name="Varghese N."/>
            <person name="Submissions S."/>
        </authorList>
    </citation>
    <scope>NUCLEOTIDE SEQUENCE [LARGE SCALE GENOMIC DNA]</scope>
    <source>
        <strain evidence="3">XBD2006</strain>
    </source>
</reference>
<dbReference type="InterPro" id="IPR036390">
    <property type="entry name" value="WH_DNA-bd_sf"/>
</dbReference>
<sequence>MAEELSHENENNESVVLKLLSEKDMYGYEMIKTLRKRAQNVFEKKAGMLYPLLHGLESNGTLNSYEQYCRGKMRKYYSIAKEEKQEE</sequence>
<keyword evidence="3" id="KW-1185">Reference proteome</keyword>
<proteinExistence type="predicted"/>